<dbReference type="InterPro" id="IPR001867">
    <property type="entry name" value="OmpR/PhoB-type_DNA-bd"/>
</dbReference>
<dbReference type="InterPro" id="IPR011006">
    <property type="entry name" value="CheY-like_superfamily"/>
</dbReference>
<dbReference type="PATRIC" id="fig|1619248.3.peg.3871"/>
<proteinExistence type="predicted"/>
<name>A0A0F1AFJ2_9ENTR</name>
<evidence type="ECO:0000313" key="11">
    <source>
        <dbReference type="Proteomes" id="UP000033352"/>
    </source>
</evidence>
<keyword evidence="1 6" id="KW-0597">Phosphoprotein</keyword>
<feature type="modified residue" description="4-aspartylphosphate" evidence="6">
    <location>
        <position position="54"/>
    </location>
</feature>
<dbReference type="SMART" id="SM00448">
    <property type="entry name" value="REC"/>
    <property type="match status" value="1"/>
</dbReference>
<sequence>MEGKRVLIIEDDMRAAEVLEAYLKRECFTVAKVGDGVKGLEMVFSWQPDLILLDVMLPGINGHEILARVRRKSDVPVIMVTAIGEIQDKISSLRHGVDDYIVKPYNPGEVVARVHAVLRRTSILNIRSELIICGPVQLDEEAMLVHVCPTEHIKIAVELTPAEFSILSVLMRAPKRAFSRQTLLNMCLPESDAFERVVDTHIYNLRKKLNSVGVNDVLLTVRAMGYRYWNK</sequence>
<dbReference type="InterPro" id="IPR016032">
    <property type="entry name" value="Sig_transdc_resp-reg_C-effctor"/>
</dbReference>
<evidence type="ECO:0000259" key="9">
    <source>
        <dbReference type="PROSITE" id="PS51755"/>
    </source>
</evidence>
<evidence type="ECO:0000256" key="6">
    <source>
        <dbReference type="PROSITE-ProRule" id="PRU00169"/>
    </source>
</evidence>
<dbReference type="Proteomes" id="UP000033352">
    <property type="component" value="Unassembled WGS sequence"/>
</dbReference>
<protein>
    <submittedName>
        <fullName evidence="10">Chemotaxis protein CheY</fullName>
    </submittedName>
</protein>
<dbReference type="FunFam" id="3.40.50.2300:FF:000001">
    <property type="entry name" value="DNA-binding response regulator PhoB"/>
    <property type="match status" value="1"/>
</dbReference>
<feature type="DNA-binding region" description="OmpR/PhoB-type" evidence="7">
    <location>
        <begin position="128"/>
        <end position="230"/>
    </location>
</feature>
<feature type="domain" description="OmpR/PhoB-type" evidence="9">
    <location>
        <begin position="128"/>
        <end position="230"/>
    </location>
</feature>
<evidence type="ECO:0000256" key="2">
    <source>
        <dbReference type="ARBA" id="ARBA00023012"/>
    </source>
</evidence>
<evidence type="ECO:0000256" key="4">
    <source>
        <dbReference type="ARBA" id="ARBA00023125"/>
    </source>
</evidence>
<dbReference type="SMART" id="SM00862">
    <property type="entry name" value="Trans_reg_C"/>
    <property type="match status" value="1"/>
</dbReference>
<dbReference type="PROSITE" id="PS50110">
    <property type="entry name" value="RESPONSE_REGULATORY"/>
    <property type="match status" value="1"/>
</dbReference>
<dbReference type="Gene3D" id="3.40.50.2300">
    <property type="match status" value="1"/>
</dbReference>
<dbReference type="InterPro" id="IPR036388">
    <property type="entry name" value="WH-like_DNA-bd_sf"/>
</dbReference>
<dbReference type="SUPFAM" id="SSF52172">
    <property type="entry name" value="CheY-like"/>
    <property type="match status" value="1"/>
</dbReference>
<dbReference type="GO" id="GO:0005829">
    <property type="term" value="C:cytosol"/>
    <property type="evidence" value="ECO:0007669"/>
    <property type="project" value="TreeGrafter"/>
</dbReference>
<dbReference type="CDD" id="cd00383">
    <property type="entry name" value="trans_reg_C"/>
    <property type="match status" value="1"/>
</dbReference>
<dbReference type="Pfam" id="PF00072">
    <property type="entry name" value="Response_reg"/>
    <property type="match status" value="1"/>
</dbReference>
<evidence type="ECO:0000256" key="5">
    <source>
        <dbReference type="ARBA" id="ARBA00023163"/>
    </source>
</evidence>
<keyword evidence="4 7" id="KW-0238">DNA-binding</keyword>
<accession>A0A0F1AFJ2</accession>
<dbReference type="OrthoDB" id="9802426at2"/>
<keyword evidence="2" id="KW-0902">Two-component regulatory system</keyword>
<dbReference type="InterPro" id="IPR039420">
    <property type="entry name" value="WalR-like"/>
</dbReference>
<dbReference type="CDD" id="cd17574">
    <property type="entry name" value="REC_OmpR"/>
    <property type="match status" value="1"/>
</dbReference>
<feature type="domain" description="Response regulatory" evidence="8">
    <location>
        <begin position="5"/>
        <end position="118"/>
    </location>
</feature>
<dbReference type="Gene3D" id="6.10.250.690">
    <property type="match status" value="1"/>
</dbReference>
<dbReference type="EMBL" id="JZYX01000054">
    <property type="protein sequence ID" value="KJN20493.1"/>
    <property type="molecule type" value="Genomic_DNA"/>
</dbReference>
<evidence type="ECO:0000256" key="3">
    <source>
        <dbReference type="ARBA" id="ARBA00023015"/>
    </source>
</evidence>
<dbReference type="Pfam" id="PF00486">
    <property type="entry name" value="Trans_reg_C"/>
    <property type="match status" value="1"/>
</dbReference>
<dbReference type="GO" id="GO:0000976">
    <property type="term" value="F:transcription cis-regulatory region binding"/>
    <property type="evidence" value="ECO:0007669"/>
    <property type="project" value="TreeGrafter"/>
</dbReference>
<keyword evidence="3" id="KW-0805">Transcription regulation</keyword>
<dbReference type="GO" id="GO:0032993">
    <property type="term" value="C:protein-DNA complex"/>
    <property type="evidence" value="ECO:0007669"/>
    <property type="project" value="TreeGrafter"/>
</dbReference>
<dbReference type="Gene3D" id="1.10.10.10">
    <property type="entry name" value="Winged helix-like DNA-binding domain superfamily/Winged helix DNA-binding domain"/>
    <property type="match status" value="1"/>
</dbReference>
<dbReference type="GO" id="GO:0000156">
    <property type="term" value="F:phosphorelay response regulator activity"/>
    <property type="evidence" value="ECO:0007669"/>
    <property type="project" value="TreeGrafter"/>
</dbReference>
<dbReference type="PANTHER" id="PTHR48111:SF59">
    <property type="entry name" value="TRANSCRIPTIONAL REGULATORY PROTEIN BAER"/>
    <property type="match status" value="1"/>
</dbReference>
<dbReference type="PROSITE" id="PS51755">
    <property type="entry name" value="OMPR_PHOB"/>
    <property type="match status" value="1"/>
</dbReference>
<dbReference type="GO" id="GO:0006355">
    <property type="term" value="P:regulation of DNA-templated transcription"/>
    <property type="evidence" value="ECO:0007669"/>
    <property type="project" value="InterPro"/>
</dbReference>
<dbReference type="PANTHER" id="PTHR48111">
    <property type="entry name" value="REGULATOR OF RPOS"/>
    <property type="match status" value="1"/>
</dbReference>
<organism evidence="10 11">
    <name type="scientific">Enterobacter sichuanensis</name>
    <dbReference type="NCBI Taxonomy" id="2071710"/>
    <lineage>
        <taxon>Bacteria</taxon>
        <taxon>Pseudomonadati</taxon>
        <taxon>Pseudomonadota</taxon>
        <taxon>Gammaproteobacteria</taxon>
        <taxon>Enterobacterales</taxon>
        <taxon>Enterobacteriaceae</taxon>
        <taxon>Enterobacter</taxon>
        <taxon>Enterobacter cloacae complex</taxon>
    </lineage>
</organism>
<evidence type="ECO:0000256" key="1">
    <source>
        <dbReference type="ARBA" id="ARBA00022553"/>
    </source>
</evidence>
<reference evidence="10 11" key="1">
    <citation type="submission" date="2015-03" db="EMBL/GenBank/DDBJ databases">
        <authorList>
            <person name="McCorrison J."/>
            <person name="Sanka R."/>
            <person name="Adams M."/>
            <person name="Brinkac L."/>
            <person name="Nierman W."/>
            <person name="Sutton G."/>
            <person name="Nelson K."/>
            <person name="Kiedrowski L."/>
            <person name="Guerrero D."/>
            <person name="Bonomo R."/>
        </authorList>
    </citation>
    <scope>NUCLEOTIDE SEQUENCE [LARGE SCALE GENOMIC DNA]</scope>
    <source>
        <strain evidence="10 11">35699</strain>
    </source>
</reference>
<evidence type="ECO:0000313" key="10">
    <source>
        <dbReference type="EMBL" id="KJN20493.1"/>
    </source>
</evidence>
<dbReference type="SUPFAM" id="SSF46894">
    <property type="entry name" value="C-terminal effector domain of the bipartite response regulators"/>
    <property type="match status" value="1"/>
</dbReference>
<dbReference type="AlphaFoldDB" id="A0A0F1AFJ2"/>
<keyword evidence="5" id="KW-0804">Transcription</keyword>
<gene>
    <name evidence="10" type="ORF">SS37_20955</name>
</gene>
<dbReference type="RefSeq" id="WP_045286544.1">
    <property type="nucleotide sequence ID" value="NZ_JZYX01000054.1"/>
</dbReference>
<comment type="caution">
    <text evidence="10">The sequence shown here is derived from an EMBL/GenBank/DDBJ whole genome shotgun (WGS) entry which is preliminary data.</text>
</comment>
<evidence type="ECO:0000256" key="7">
    <source>
        <dbReference type="PROSITE-ProRule" id="PRU01091"/>
    </source>
</evidence>
<dbReference type="InterPro" id="IPR001789">
    <property type="entry name" value="Sig_transdc_resp-reg_receiver"/>
</dbReference>
<evidence type="ECO:0000259" key="8">
    <source>
        <dbReference type="PROSITE" id="PS50110"/>
    </source>
</evidence>